<dbReference type="InterPro" id="IPR023393">
    <property type="entry name" value="START-like_dom_sf"/>
</dbReference>
<feature type="transmembrane region" description="Helical" evidence="1">
    <location>
        <begin position="211"/>
        <end position="230"/>
    </location>
</feature>
<keyword evidence="1" id="KW-0812">Transmembrane</keyword>
<proteinExistence type="predicted"/>
<keyword evidence="1" id="KW-1133">Transmembrane helix</keyword>
<organism evidence="2 3">
    <name type="scientific">Novosphingobium soli</name>
    <dbReference type="NCBI Taxonomy" id="574956"/>
    <lineage>
        <taxon>Bacteria</taxon>
        <taxon>Pseudomonadati</taxon>
        <taxon>Pseudomonadota</taxon>
        <taxon>Alphaproteobacteria</taxon>
        <taxon>Sphingomonadales</taxon>
        <taxon>Sphingomonadaceae</taxon>
        <taxon>Novosphingobium</taxon>
    </lineage>
</organism>
<dbReference type="CDD" id="cd05018">
    <property type="entry name" value="CoxG"/>
    <property type="match status" value="1"/>
</dbReference>
<evidence type="ECO:0000313" key="2">
    <source>
        <dbReference type="EMBL" id="MFC0204089.1"/>
    </source>
</evidence>
<gene>
    <name evidence="2" type="ORF">ACFFJC_07355</name>
</gene>
<evidence type="ECO:0000256" key="1">
    <source>
        <dbReference type="SAM" id="Phobius"/>
    </source>
</evidence>
<dbReference type="SUPFAM" id="SSF55961">
    <property type="entry name" value="Bet v1-like"/>
    <property type="match status" value="1"/>
</dbReference>
<dbReference type="Pfam" id="PF06240">
    <property type="entry name" value="COXG"/>
    <property type="match status" value="1"/>
</dbReference>
<evidence type="ECO:0000313" key="3">
    <source>
        <dbReference type="Proteomes" id="UP001589798"/>
    </source>
</evidence>
<keyword evidence="3" id="KW-1185">Reference proteome</keyword>
<dbReference type="PANTHER" id="PTHR38588">
    <property type="entry name" value="BLL0334 PROTEIN"/>
    <property type="match status" value="1"/>
</dbReference>
<accession>A0ABV6CTN9</accession>
<feature type="transmembrane region" description="Helical" evidence="1">
    <location>
        <begin position="187"/>
        <end position="205"/>
    </location>
</feature>
<dbReference type="PANTHER" id="PTHR38588:SF1">
    <property type="entry name" value="BLL0334 PROTEIN"/>
    <property type="match status" value="1"/>
</dbReference>
<dbReference type="EMBL" id="JBHLWK010000010">
    <property type="protein sequence ID" value="MFC0204089.1"/>
    <property type="molecule type" value="Genomic_DNA"/>
</dbReference>
<comment type="caution">
    <text evidence="2">The sequence shown here is derived from an EMBL/GenBank/DDBJ whole genome shotgun (WGS) entry which is preliminary data.</text>
</comment>
<keyword evidence="1" id="KW-0472">Membrane</keyword>
<dbReference type="Proteomes" id="UP001589798">
    <property type="component" value="Unassembled WGS sequence"/>
</dbReference>
<name>A0ABV6CTN9_9SPHN</name>
<dbReference type="InterPro" id="IPR010419">
    <property type="entry name" value="CO_DH_gsu"/>
</dbReference>
<dbReference type="RefSeq" id="WP_379486853.1">
    <property type="nucleotide sequence ID" value="NZ_JBHLWK010000010.1"/>
</dbReference>
<protein>
    <submittedName>
        <fullName evidence="2">CoxG family protein</fullName>
    </submittedName>
</protein>
<sequence length="236" mass="23388">MQMTGEQRIAAPRRKVWEALNDPAVLAQCIPGCQSLEKDGDDRFLAVAEVKIGPIGARFKGNVQLSDLDAPNGYTITGTGNGGIAGSAKGGARVRLADAEGGGTLVSYNVDAEVGGRMAQLGGPIIDATAKNLAGKFFAKFGEVVGGGTPAPAPAATAVAAAPPAAVGAAPVAASPLTARVAAPAPLWGWVAAVVLALVAGHMLAQVGTATTLLVLVLLVVTAAAAYEAGRRGCGT</sequence>
<dbReference type="Gene3D" id="3.30.530.20">
    <property type="match status" value="1"/>
</dbReference>
<reference evidence="2 3" key="1">
    <citation type="submission" date="2024-09" db="EMBL/GenBank/DDBJ databases">
        <authorList>
            <person name="Sun Q."/>
            <person name="Mori K."/>
        </authorList>
    </citation>
    <scope>NUCLEOTIDE SEQUENCE [LARGE SCALE GENOMIC DNA]</scope>
    <source>
        <strain evidence="2 3">CCM 7706</strain>
    </source>
</reference>